<evidence type="ECO:0000259" key="2">
    <source>
        <dbReference type="Pfam" id="PF04015"/>
    </source>
</evidence>
<accession>A0A1H0V511</accession>
<evidence type="ECO:0000313" key="4">
    <source>
        <dbReference type="Proteomes" id="UP000182412"/>
    </source>
</evidence>
<dbReference type="PROSITE" id="PS51318">
    <property type="entry name" value="TAT"/>
    <property type="match status" value="1"/>
</dbReference>
<organism evidence="3 4">
    <name type="scientific">Selenomonas ruminantium</name>
    <dbReference type="NCBI Taxonomy" id="971"/>
    <lineage>
        <taxon>Bacteria</taxon>
        <taxon>Bacillati</taxon>
        <taxon>Bacillota</taxon>
        <taxon>Negativicutes</taxon>
        <taxon>Selenomonadales</taxon>
        <taxon>Selenomonadaceae</taxon>
        <taxon>Selenomonas</taxon>
    </lineage>
</organism>
<dbReference type="AlphaFoldDB" id="A0A1H0V511"/>
<reference evidence="3 4" key="1">
    <citation type="submission" date="2016-10" db="EMBL/GenBank/DDBJ databases">
        <authorList>
            <person name="de Groot N.N."/>
        </authorList>
    </citation>
    <scope>NUCLEOTIDE SEQUENCE [LARGE SCALE GENOMIC DNA]</scope>
    <source>
        <strain evidence="3 4">S137</strain>
    </source>
</reference>
<name>A0A1H0V511_SELRU</name>
<dbReference type="InterPro" id="IPR007160">
    <property type="entry name" value="DUF362"/>
</dbReference>
<feature type="chain" id="PRO_5010201575" description="DUF362 domain-containing protein" evidence="1">
    <location>
        <begin position="31"/>
        <end position="377"/>
    </location>
</feature>
<proteinExistence type="predicted"/>
<dbReference type="OrthoDB" id="9781559at2"/>
<dbReference type="RefSeq" id="WP_074573462.1">
    <property type="nucleotide sequence ID" value="NZ_FNJQ01000045.1"/>
</dbReference>
<gene>
    <name evidence="3" type="ORF">SAMN05216366_14512</name>
</gene>
<dbReference type="EMBL" id="FNJQ01000045">
    <property type="protein sequence ID" value="SDP73632.1"/>
    <property type="molecule type" value="Genomic_DNA"/>
</dbReference>
<dbReference type="InterPro" id="IPR006311">
    <property type="entry name" value="TAT_signal"/>
</dbReference>
<evidence type="ECO:0000313" key="3">
    <source>
        <dbReference type="EMBL" id="SDP73632.1"/>
    </source>
</evidence>
<dbReference type="Pfam" id="PF04015">
    <property type="entry name" value="DUF362"/>
    <property type="match status" value="1"/>
</dbReference>
<dbReference type="Proteomes" id="UP000182412">
    <property type="component" value="Unassembled WGS sequence"/>
</dbReference>
<evidence type="ECO:0000256" key="1">
    <source>
        <dbReference type="SAM" id="SignalP"/>
    </source>
</evidence>
<sequence length="377" mass="40977">MKEKMTRRNFVKLAGMAVAIAALPGCATFAADEKGAGANEPLGKAKVAGTGGEHYLPYRERQGAESVVYFTRDLSAAGLLKIYDKVKDKLGGKVAVKLHTGEPHGPNIIPRPWVKDLLQNRLSEGTIIETNTYYGGGRDTTEKHRETLKTNGWTDFTTVDIIDAEGTAMLPVPNGKWFTEMSVGKDMLKYDSLLTLTHFKGHAMGGFGGSNKNLGIGCADGKIGKKMIHAGESGSQWGVTNEEFMERMTESTQATVTHFKDKIAFINVMRNMSVDCDCAGTSAQPVVTPDIGIVASLDILAADQACVDCVYALPEESKHDLVERMESRHSMRQLTYMKEMGMGNDRYQLIDLDNGDKVITAAEAVKDIKGTWGTGQA</sequence>
<feature type="domain" description="DUF362" evidence="2">
    <location>
        <begin position="94"/>
        <end position="308"/>
    </location>
</feature>
<protein>
    <recommendedName>
        <fullName evidence="2">DUF362 domain-containing protein</fullName>
    </recommendedName>
</protein>
<feature type="signal peptide" evidence="1">
    <location>
        <begin position="1"/>
        <end position="30"/>
    </location>
</feature>
<keyword evidence="1" id="KW-0732">Signal</keyword>